<dbReference type="EMBL" id="JAVRRF010000001">
    <property type="protein sequence ID" value="KAK5068220.1"/>
    <property type="molecule type" value="Genomic_DNA"/>
</dbReference>
<accession>A0ABR0JR97</accession>
<dbReference type="InterPro" id="IPR010730">
    <property type="entry name" value="HET"/>
</dbReference>
<evidence type="ECO:0000313" key="4">
    <source>
        <dbReference type="Proteomes" id="UP001345691"/>
    </source>
</evidence>
<evidence type="ECO:0000259" key="2">
    <source>
        <dbReference type="Pfam" id="PF06985"/>
    </source>
</evidence>
<sequence>MSRIMSGAGLQKLAYSPLPPDYVRLLKLECRKGSQEPRGELINHHIDRLPPYSALSYAWGDQNPEQGDLGLFCDGQELSVTPNLHRALRRLVKSGESALYWIDQICINQCDKGERSTQVGMMGRIYERASRVVIWLGEAPSDLRTALSAIPAILSALQTVSGTVLITEANFRALKLPKRSSPIWSTLGALFASKWFTRLWVLQEAVLAKEICTLYGDDVLNWEVISSLASAILQANLASFLRGDSGQFTKPKDQADGVVAGDHDREEVDRVPIAAGGR</sequence>
<dbReference type="PANTHER" id="PTHR24148">
    <property type="entry name" value="ANKYRIN REPEAT DOMAIN-CONTAINING PROTEIN 39 HOMOLOG-RELATED"/>
    <property type="match status" value="1"/>
</dbReference>
<dbReference type="PANTHER" id="PTHR24148:SF64">
    <property type="entry name" value="HETEROKARYON INCOMPATIBILITY DOMAIN-CONTAINING PROTEIN"/>
    <property type="match status" value="1"/>
</dbReference>
<reference evidence="3 4" key="1">
    <citation type="submission" date="2023-08" db="EMBL/GenBank/DDBJ databases">
        <title>Black Yeasts Isolated from many extreme environments.</title>
        <authorList>
            <person name="Coleine C."/>
            <person name="Stajich J.E."/>
            <person name="Selbmann L."/>
        </authorList>
    </citation>
    <scope>NUCLEOTIDE SEQUENCE [LARGE SCALE GENOMIC DNA]</scope>
    <source>
        <strain evidence="3 4">CCFEE 6328</strain>
    </source>
</reference>
<keyword evidence="4" id="KW-1185">Reference proteome</keyword>
<dbReference type="Proteomes" id="UP001345691">
    <property type="component" value="Unassembled WGS sequence"/>
</dbReference>
<dbReference type="Pfam" id="PF06985">
    <property type="entry name" value="HET"/>
    <property type="match status" value="1"/>
</dbReference>
<protein>
    <recommendedName>
        <fullName evidence="2">Heterokaryon incompatibility domain-containing protein</fullName>
    </recommendedName>
</protein>
<organism evidence="3 4">
    <name type="scientific">Exophiala sideris</name>
    <dbReference type="NCBI Taxonomy" id="1016849"/>
    <lineage>
        <taxon>Eukaryota</taxon>
        <taxon>Fungi</taxon>
        <taxon>Dikarya</taxon>
        <taxon>Ascomycota</taxon>
        <taxon>Pezizomycotina</taxon>
        <taxon>Eurotiomycetes</taxon>
        <taxon>Chaetothyriomycetidae</taxon>
        <taxon>Chaetothyriales</taxon>
        <taxon>Herpotrichiellaceae</taxon>
        <taxon>Exophiala</taxon>
    </lineage>
</organism>
<dbReference type="InterPro" id="IPR052895">
    <property type="entry name" value="HetReg/Transcr_Mod"/>
</dbReference>
<feature type="region of interest" description="Disordered" evidence="1">
    <location>
        <begin position="252"/>
        <end position="278"/>
    </location>
</feature>
<evidence type="ECO:0000313" key="3">
    <source>
        <dbReference type="EMBL" id="KAK5068220.1"/>
    </source>
</evidence>
<proteinExistence type="predicted"/>
<evidence type="ECO:0000256" key="1">
    <source>
        <dbReference type="SAM" id="MobiDB-lite"/>
    </source>
</evidence>
<name>A0ABR0JR97_9EURO</name>
<feature type="domain" description="Heterokaryon incompatibility" evidence="2">
    <location>
        <begin position="52"/>
        <end position="204"/>
    </location>
</feature>
<feature type="compositionally biased region" description="Basic and acidic residues" evidence="1">
    <location>
        <begin position="252"/>
        <end position="270"/>
    </location>
</feature>
<comment type="caution">
    <text evidence="3">The sequence shown here is derived from an EMBL/GenBank/DDBJ whole genome shotgun (WGS) entry which is preliminary data.</text>
</comment>
<gene>
    <name evidence="3" type="ORF">LTR69_000338</name>
</gene>